<dbReference type="Proteomes" id="UP001060085">
    <property type="component" value="Linkage Group LG06"/>
</dbReference>
<sequence length="409" mass="47085">MTCCVDLGLVDINSTETFFIWTNNQTWSKIDRAMCNQAWFSEGLYANARFLPSGFISDHSSCIVYLFEEPKIHKPSFMFINIWCEHDLFMGLAKAGWFISVIGTKQYTLCYKLKKLKRSLKDLNKKHYGHISARAEVAKSDLNQKPEELHNNPHDEQLKEMVRELQHKARFLVDAERRFYAPKTKCEFLLEEKSKRNFIETLTIEDGSTTSSLEEIQEELNRFYGDLSGTKNEVQGFDAVIMNEGLKVSAMQADFLCRECTMHEIKLPYFAPLLNKVSSTLLTWAGLNLSYADRLEVISYMVQGIESFWLGVLPISAAVLDKITPICRRFLWGGNSARVAWHTMCLSKQEGGLRLRDTQRWNDALLSKAISNIHAKKDTLWCKLHKKWVYLGYSCEEGLLPLNQAAPYN</sequence>
<comment type="caution">
    <text evidence="1">The sequence shown here is derived from an EMBL/GenBank/DDBJ whole genome shotgun (WGS) entry which is preliminary data.</text>
</comment>
<protein>
    <submittedName>
        <fullName evidence="1">Uncharacterized protein</fullName>
    </submittedName>
</protein>
<organism evidence="1 2">
    <name type="scientific">Catharanthus roseus</name>
    <name type="common">Madagascar periwinkle</name>
    <name type="synonym">Vinca rosea</name>
    <dbReference type="NCBI Taxonomy" id="4058"/>
    <lineage>
        <taxon>Eukaryota</taxon>
        <taxon>Viridiplantae</taxon>
        <taxon>Streptophyta</taxon>
        <taxon>Embryophyta</taxon>
        <taxon>Tracheophyta</taxon>
        <taxon>Spermatophyta</taxon>
        <taxon>Magnoliopsida</taxon>
        <taxon>eudicotyledons</taxon>
        <taxon>Gunneridae</taxon>
        <taxon>Pentapetalae</taxon>
        <taxon>asterids</taxon>
        <taxon>lamiids</taxon>
        <taxon>Gentianales</taxon>
        <taxon>Apocynaceae</taxon>
        <taxon>Rauvolfioideae</taxon>
        <taxon>Vinceae</taxon>
        <taxon>Catharanthinae</taxon>
        <taxon>Catharanthus</taxon>
    </lineage>
</organism>
<evidence type="ECO:0000313" key="1">
    <source>
        <dbReference type="EMBL" id="KAI5658672.1"/>
    </source>
</evidence>
<name>A0ACC0AE19_CATRO</name>
<reference evidence="2" key="1">
    <citation type="journal article" date="2023" name="Nat. Plants">
        <title>Single-cell RNA sequencing provides a high-resolution roadmap for understanding the multicellular compartmentation of specialized metabolism.</title>
        <authorList>
            <person name="Sun S."/>
            <person name="Shen X."/>
            <person name="Li Y."/>
            <person name="Li Y."/>
            <person name="Wang S."/>
            <person name="Li R."/>
            <person name="Zhang H."/>
            <person name="Shen G."/>
            <person name="Guo B."/>
            <person name="Wei J."/>
            <person name="Xu J."/>
            <person name="St-Pierre B."/>
            <person name="Chen S."/>
            <person name="Sun C."/>
        </authorList>
    </citation>
    <scope>NUCLEOTIDE SEQUENCE [LARGE SCALE GENOMIC DNA]</scope>
</reference>
<proteinExistence type="predicted"/>
<evidence type="ECO:0000313" key="2">
    <source>
        <dbReference type="Proteomes" id="UP001060085"/>
    </source>
</evidence>
<accession>A0ACC0AE19</accession>
<gene>
    <name evidence="1" type="ORF">M9H77_27465</name>
</gene>
<dbReference type="EMBL" id="CM044706">
    <property type="protein sequence ID" value="KAI5658672.1"/>
    <property type="molecule type" value="Genomic_DNA"/>
</dbReference>
<keyword evidence="2" id="KW-1185">Reference proteome</keyword>